<reference evidence="1 2" key="1">
    <citation type="submission" date="2019-02" db="EMBL/GenBank/DDBJ databases">
        <title>Genome sequencing of the rare red list fungi Antrodiella citrinella (Flaviporus citrinellus).</title>
        <authorList>
            <person name="Buettner E."/>
            <person name="Kellner H."/>
        </authorList>
    </citation>
    <scope>NUCLEOTIDE SEQUENCE [LARGE SCALE GENOMIC DNA]</scope>
    <source>
        <strain evidence="1 2">DSM 108506</strain>
    </source>
</reference>
<proteinExistence type="predicted"/>
<comment type="caution">
    <text evidence="1">The sequence shown here is derived from an EMBL/GenBank/DDBJ whole genome shotgun (WGS) entry which is preliminary data.</text>
</comment>
<dbReference type="AlphaFoldDB" id="A0A4S4N0S2"/>
<dbReference type="Proteomes" id="UP000308730">
    <property type="component" value="Unassembled WGS sequence"/>
</dbReference>
<dbReference type="EMBL" id="SGPM01000021">
    <property type="protein sequence ID" value="THH32462.1"/>
    <property type="molecule type" value="Genomic_DNA"/>
</dbReference>
<evidence type="ECO:0000313" key="1">
    <source>
        <dbReference type="EMBL" id="THH32462.1"/>
    </source>
</evidence>
<gene>
    <name evidence="1" type="ORF">EUX98_g1708</name>
</gene>
<protein>
    <submittedName>
        <fullName evidence="1">Uncharacterized protein</fullName>
    </submittedName>
</protein>
<keyword evidence="2" id="KW-1185">Reference proteome</keyword>
<sequence length="100" mass="11221">MVEYPESAIRTSKFRKDDWLTGISARISEQLEKVRDGLKVIHAKDEAADAATGDTQTAVEETQEIVRTSFSDWAEQLRNYCETTYKATEITSIATVTTVC</sequence>
<accession>A0A4S4N0S2</accession>
<organism evidence="1 2">
    <name type="scientific">Antrodiella citrinella</name>
    <dbReference type="NCBI Taxonomy" id="2447956"/>
    <lineage>
        <taxon>Eukaryota</taxon>
        <taxon>Fungi</taxon>
        <taxon>Dikarya</taxon>
        <taxon>Basidiomycota</taxon>
        <taxon>Agaricomycotina</taxon>
        <taxon>Agaricomycetes</taxon>
        <taxon>Polyporales</taxon>
        <taxon>Steccherinaceae</taxon>
        <taxon>Antrodiella</taxon>
    </lineage>
</organism>
<evidence type="ECO:0000313" key="2">
    <source>
        <dbReference type="Proteomes" id="UP000308730"/>
    </source>
</evidence>
<name>A0A4S4N0S2_9APHY</name>